<sequence length="355" mass="41815">MTELNYQAKKKLYDSKNLFDTMYVDFNLTDTVYDEFPIYLLDKIEVDAETHENVLLESFQSKLQRRLNKLHVEESYTEEHSSWSAFYALKEVIDQVSAIVPNEYTPYYRGQAGNWEIQPTIFRSGVSGYSDEFRENYEHIYKDIAQKYPEDVAYFLPDDKEHLDDRAANLAELQHYGLGTPLVDISENPFVSLLFMVDGYKGQGNEPQLDIFFVKNDGNNTLFQQVMKKVQNRRIAAQKGAFLNFDKWDVNTDHNNKIPRICLRLKYKAHNLNNNEDDDLPDGQDPFDSQIQNHNKNKALETAVNDIKEKLESYHYRTEDLFPDFYMYLGIVKHRYSGTKDFSKNSRWYQLNDDK</sequence>
<accession>A0A210PB50</accession>
<dbReference type="RefSeq" id="WP_054643589.1">
    <property type="nucleotide sequence ID" value="NZ_LNUB01000046.1"/>
</dbReference>
<dbReference type="AlphaFoldDB" id="A0A210PB50"/>
<feature type="domain" description="FRG" evidence="1">
    <location>
        <begin position="102"/>
        <end position="210"/>
    </location>
</feature>
<dbReference type="Pfam" id="PF08867">
    <property type="entry name" value="FRG"/>
    <property type="match status" value="1"/>
</dbReference>
<dbReference type="SMART" id="SM00901">
    <property type="entry name" value="FRG"/>
    <property type="match status" value="1"/>
</dbReference>
<protein>
    <recommendedName>
        <fullName evidence="1">FRG domain-containing protein</fullName>
    </recommendedName>
</protein>
<dbReference type="Proteomes" id="UP000196649">
    <property type="component" value="Unassembled WGS sequence"/>
</dbReference>
<dbReference type="EMBL" id="MXAL01000003">
    <property type="protein sequence ID" value="OWF33704.1"/>
    <property type="molecule type" value="Genomic_DNA"/>
</dbReference>
<evidence type="ECO:0000259" key="1">
    <source>
        <dbReference type="SMART" id="SM00901"/>
    </source>
</evidence>
<comment type="caution">
    <text evidence="2">The sequence shown here is derived from an EMBL/GenBank/DDBJ whole genome shotgun (WGS) entry which is preliminary data.</text>
</comment>
<proteinExistence type="predicted"/>
<reference evidence="2 3" key="1">
    <citation type="submission" date="2017-03" db="EMBL/GenBank/DDBJ databases">
        <title>Genome sequence of Lactobacillus kimchii KACC 12383.</title>
        <authorList>
            <person name="Chun J."/>
        </authorList>
    </citation>
    <scope>NUCLEOTIDE SEQUENCE [LARGE SCALE GENOMIC DNA]</scope>
    <source>
        <strain evidence="2 3">KACC 12383</strain>
    </source>
</reference>
<gene>
    <name evidence="2" type="ORF">LKACC12383_00844</name>
</gene>
<name>A0A210PB50_9LACO</name>
<dbReference type="InterPro" id="IPR014966">
    <property type="entry name" value="FRG-dom"/>
</dbReference>
<evidence type="ECO:0000313" key="2">
    <source>
        <dbReference type="EMBL" id="OWF33704.1"/>
    </source>
</evidence>
<organism evidence="2 3">
    <name type="scientific">Companilactobacillus kimchii</name>
    <dbReference type="NCBI Taxonomy" id="2801452"/>
    <lineage>
        <taxon>Bacteria</taxon>
        <taxon>Bacillati</taxon>
        <taxon>Bacillota</taxon>
        <taxon>Bacilli</taxon>
        <taxon>Lactobacillales</taxon>
        <taxon>Lactobacillaceae</taxon>
        <taxon>Companilactobacillus</taxon>
    </lineage>
</organism>
<evidence type="ECO:0000313" key="3">
    <source>
        <dbReference type="Proteomes" id="UP000196649"/>
    </source>
</evidence>